<keyword evidence="4" id="KW-1005">Bacterial flagellum biogenesis</keyword>
<evidence type="ECO:0000256" key="6">
    <source>
        <dbReference type="ARBA" id="ARBA00023225"/>
    </source>
</evidence>
<dbReference type="GO" id="GO:0044781">
    <property type="term" value="P:bacterial-type flagellum organization"/>
    <property type="evidence" value="ECO:0007669"/>
    <property type="project" value="UniProtKB-KW"/>
</dbReference>
<keyword evidence="6" id="KW-1006">Bacterial flagellum protein export</keyword>
<name>A0A074LR09_9BACL</name>
<dbReference type="Proteomes" id="UP000027931">
    <property type="component" value="Unassembled WGS sequence"/>
</dbReference>
<accession>A0A074LR09</accession>
<evidence type="ECO:0000313" key="9">
    <source>
        <dbReference type="Proteomes" id="UP000027931"/>
    </source>
</evidence>
<dbReference type="OrthoDB" id="19020at2"/>
<comment type="function">
    <text evidence="1">Needed for flagellar regrowth and assembly.</text>
</comment>
<dbReference type="InterPro" id="IPR051472">
    <property type="entry name" value="T3SS_Stator/FliH"/>
</dbReference>
<evidence type="ECO:0000256" key="3">
    <source>
        <dbReference type="ARBA" id="ARBA00022448"/>
    </source>
</evidence>
<sequence>MSKVLKAHQAQLTQGSYFVHVQPIREPEAMLDPEIDQIKRSALQEAENIRAEARREAESIRLAAEQQAAGLLEAERARVEAVLHAEVETAKRNGFNEGYGEAQETVSREYAGAFAEVQHLYQLAETDRRQFLADSEPLIVDLACQIASKIMHRESEIDRSWVLDVVRAALEEINDSGKIEVRVHPDDFERVRDNREFLRKEVPGQTELIVIPDRGVTAGGCVLHTSFGNVDARIDTQLEEVRKALQDVAANLEA</sequence>
<proteinExistence type="inferred from homology"/>
<dbReference type="Pfam" id="PF02108">
    <property type="entry name" value="FliH"/>
    <property type="match status" value="1"/>
</dbReference>
<evidence type="ECO:0000259" key="7">
    <source>
        <dbReference type="Pfam" id="PF02108"/>
    </source>
</evidence>
<dbReference type="STRING" id="1157490.EL26_12605"/>
<dbReference type="SUPFAM" id="SSF160527">
    <property type="entry name" value="V-type ATPase subunit E-like"/>
    <property type="match status" value="1"/>
</dbReference>
<organism evidence="8 9">
    <name type="scientific">Tumebacillus flagellatus</name>
    <dbReference type="NCBI Taxonomy" id="1157490"/>
    <lineage>
        <taxon>Bacteria</taxon>
        <taxon>Bacillati</taxon>
        <taxon>Bacillota</taxon>
        <taxon>Bacilli</taxon>
        <taxon>Bacillales</taxon>
        <taxon>Alicyclobacillaceae</taxon>
        <taxon>Tumebacillus</taxon>
    </lineage>
</organism>
<keyword evidence="3" id="KW-0813">Transport</keyword>
<dbReference type="GO" id="GO:0005829">
    <property type="term" value="C:cytosol"/>
    <property type="evidence" value="ECO:0007669"/>
    <property type="project" value="TreeGrafter"/>
</dbReference>
<gene>
    <name evidence="8" type="ORF">EL26_12605</name>
</gene>
<dbReference type="PANTHER" id="PTHR34982">
    <property type="entry name" value="YOP PROTEINS TRANSLOCATION PROTEIN L"/>
    <property type="match status" value="1"/>
</dbReference>
<evidence type="ECO:0000256" key="4">
    <source>
        <dbReference type="ARBA" id="ARBA00022795"/>
    </source>
</evidence>
<comment type="caution">
    <text evidence="8">The sequence shown here is derived from an EMBL/GenBank/DDBJ whole genome shotgun (WGS) entry which is preliminary data.</text>
</comment>
<dbReference type="InterPro" id="IPR018035">
    <property type="entry name" value="Flagellar_FliH/T3SS_HrpE"/>
</dbReference>
<keyword evidence="5" id="KW-0653">Protein transport</keyword>
<keyword evidence="9" id="KW-1185">Reference proteome</keyword>
<evidence type="ECO:0000313" key="8">
    <source>
        <dbReference type="EMBL" id="KEO82930.1"/>
    </source>
</evidence>
<dbReference type="EMBL" id="JMIR01000016">
    <property type="protein sequence ID" value="KEO82930.1"/>
    <property type="molecule type" value="Genomic_DNA"/>
</dbReference>
<comment type="similarity">
    <text evidence="2">Belongs to the FliH family.</text>
</comment>
<evidence type="ECO:0000256" key="2">
    <source>
        <dbReference type="ARBA" id="ARBA00006602"/>
    </source>
</evidence>
<reference evidence="8 9" key="1">
    <citation type="journal article" date="2013" name="Int. J. Syst. Evol. Microbiol.">
        <title>Tumebacillus flagellatus sp. nov., an alpha-amylase/pullulanase-producing bacterium isolated from cassava wastewater.</title>
        <authorList>
            <person name="Wang Q."/>
            <person name="Xie N."/>
            <person name="Qin Y."/>
            <person name="Shen N."/>
            <person name="Zhu J."/>
            <person name="Mi H."/>
            <person name="Huang R."/>
        </authorList>
    </citation>
    <scope>NUCLEOTIDE SEQUENCE [LARGE SCALE GENOMIC DNA]</scope>
    <source>
        <strain evidence="8 9">GST4</strain>
    </source>
</reference>
<dbReference type="GO" id="GO:0015031">
    <property type="term" value="P:protein transport"/>
    <property type="evidence" value="ECO:0007669"/>
    <property type="project" value="UniProtKB-KW"/>
</dbReference>
<dbReference type="AlphaFoldDB" id="A0A074LR09"/>
<dbReference type="eggNOG" id="COG1317">
    <property type="taxonomic scope" value="Bacteria"/>
</dbReference>
<evidence type="ECO:0000256" key="5">
    <source>
        <dbReference type="ARBA" id="ARBA00022927"/>
    </source>
</evidence>
<evidence type="ECO:0000256" key="1">
    <source>
        <dbReference type="ARBA" id="ARBA00003041"/>
    </source>
</evidence>
<dbReference type="PANTHER" id="PTHR34982:SF1">
    <property type="entry name" value="FLAGELLAR ASSEMBLY PROTEIN FLIH"/>
    <property type="match status" value="1"/>
</dbReference>
<protein>
    <recommendedName>
        <fullName evidence="7">Flagellar assembly protein FliH/Type III secretion system HrpE domain-containing protein</fullName>
    </recommendedName>
</protein>
<feature type="domain" description="Flagellar assembly protein FliH/Type III secretion system HrpE" evidence="7">
    <location>
        <begin position="116"/>
        <end position="240"/>
    </location>
</feature>